<evidence type="ECO:0000313" key="3">
    <source>
        <dbReference type="Proteomes" id="UP000636110"/>
    </source>
</evidence>
<accession>A0ABR6ES90</accession>
<evidence type="ECO:0000313" key="2">
    <source>
        <dbReference type="EMBL" id="MBB2148116.1"/>
    </source>
</evidence>
<organism evidence="2 3">
    <name type="scientific">Pedobacter gandavensis</name>
    <dbReference type="NCBI Taxonomy" id="2679963"/>
    <lineage>
        <taxon>Bacteria</taxon>
        <taxon>Pseudomonadati</taxon>
        <taxon>Bacteroidota</taxon>
        <taxon>Sphingobacteriia</taxon>
        <taxon>Sphingobacteriales</taxon>
        <taxon>Sphingobacteriaceae</taxon>
        <taxon>Pedobacter</taxon>
    </lineage>
</organism>
<protein>
    <recommendedName>
        <fullName evidence="4">Porin</fullName>
    </recommendedName>
</protein>
<reference evidence="2 3" key="1">
    <citation type="submission" date="2019-11" db="EMBL/GenBank/DDBJ databases">
        <title>Description of Pedobacter sp. LMG 31462T.</title>
        <authorList>
            <person name="Carlier A."/>
            <person name="Qi S."/>
            <person name="Vandamme P."/>
        </authorList>
    </citation>
    <scope>NUCLEOTIDE SEQUENCE [LARGE SCALE GENOMIC DNA]</scope>
    <source>
        <strain evidence="2 3">LMG 31462</strain>
    </source>
</reference>
<dbReference type="Pfam" id="PF07396">
    <property type="entry name" value="Porin_O_P"/>
    <property type="match status" value="1"/>
</dbReference>
<comment type="caution">
    <text evidence="2">The sequence shown here is derived from an EMBL/GenBank/DDBJ whole genome shotgun (WGS) entry which is preliminary data.</text>
</comment>
<evidence type="ECO:0008006" key="4">
    <source>
        <dbReference type="Google" id="ProtNLM"/>
    </source>
</evidence>
<proteinExistence type="predicted"/>
<dbReference type="RefSeq" id="WP_182953715.1">
    <property type="nucleotide sequence ID" value="NZ_WNXC01000001.1"/>
</dbReference>
<dbReference type="InterPro" id="IPR010870">
    <property type="entry name" value="Porin_O/P"/>
</dbReference>
<gene>
    <name evidence="2" type="ORF">GM920_04235</name>
</gene>
<dbReference type="EMBL" id="WNXC01000001">
    <property type="protein sequence ID" value="MBB2148116.1"/>
    <property type="molecule type" value="Genomic_DNA"/>
</dbReference>
<feature type="chain" id="PRO_5045283995" description="Porin" evidence="1">
    <location>
        <begin position="22"/>
        <end position="398"/>
    </location>
</feature>
<evidence type="ECO:0000256" key="1">
    <source>
        <dbReference type="SAM" id="SignalP"/>
    </source>
</evidence>
<dbReference type="Proteomes" id="UP000636110">
    <property type="component" value="Unassembled WGS sequence"/>
</dbReference>
<keyword evidence="3" id="KW-1185">Reference proteome</keyword>
<sequence>MKIRTSVGVVLCAVCPAITWAQTPVDSVKQSSKIIQPTKTVAKDSSIFNLNVLGRTSLNIGQHKDRHLNAGFRLDETRLLLTGNVHPDLSYKVRFRLNRAFATTTQDNGSRALDFAQVNYRFGKQKEWEVILGKQAAAVGSYEFVNNPVYEYIFTDYVDRILNLFVVGATFSYKVNPNHNFQLQVYNTSTETLDQLIKTAGYAAGDFKQSERPMGAYLTWEGNFLDKAFHTKWSYNYNQLIAGADNHSVSLANMYKVGRTKIYLDLQYSDYGVDHTMLASNPIHSFYGSVGADRVMRKDVVYKSAVLRFDQQFSHHWGISLKGAYETASAAKDKQIGQDFRRNWTGYAALEFKPLVNQDWKLFGGYIDNKISYTNRIGLPTEKNNRFILGTYFNLKAI</sequence>
<name>A0ABR6ES90_9SPHI</name>
<feature type="signal peptide" evidence="1">
    <location>
        <begin position="1"/>
        <end position="21"/>
    </location>
</feature>
<keyword evidence="1" id="KW-0732">Signal</keyword>